<dbReference type="Pfam" id="PF00665">
    <property type="entry name" value="rve"/>
    <property type="match status" value="1"/>
</dbReference>
<dbReference type="EMBL" id="BNCK01000009">
    <property type="protein sequence ID" value="GHG02638.1"/>
    <property type="molecule type" value="Genomic_DNA"/>
</dbReference>
<comment type="caution">
    <text evidence="2">The sequence shown here is derived from an EMBL/GenBank/DDBJ whole genome shotgun (WGS) entry which is preliminary data.</text>
</comment>
<dbReference type="SUPFAM" id="SSF53098">
    <property type="entry name" value="Ribonuclease H-like"/>
    <property type="match status" value="1"/>
</dbReference>
<evidence type="ECO:0000313" key="2">
    <source>
        <dbReference type="EMBL" id="GHG02638.1"/>
    </source>
</evidence>
<dbReference type="Gene3D" id="3.30.420.10">
    <property type="entry name" value="Ribonuclease H-like superfamily/Ribonuclease H"/>
    <property type="match status" value="1"/>
</dbReference>
<dbReference type="InterPro" id="IPR036397">
    <property type="entry name" value="RNaseH_sf"/>
</dbReference>
<dbReference type="PROSITE" id="PS50994">
    <property type="entry name" value="INTEGRASE"/>
    <property type="match status" value="1"/>
</dbReference>
<organism evidence="2 3">
    <name type="scientific">Thalassotalea marina</name>
    <dbReference type="NCBI Taxonomy" id="1673741"/>
    <lineage>
        <taxon>Bacteria</taxon>
        <taxon>Pseudomonadati</taxon>
        <taxon>Pseudomonadota</taxon>
        <taxon>Gammaproteobacteria</taxon>
        <taxon>Alteromonadales</taxon>
        <taxon>Colwelliaceae</taxon>
        <taxon>Thalassotalea</taxon>
    </lineage>
</organism>
<dbReference type="GO" id="GO:0015074">
    <property type="term" value="P:DNA integration"/>
    <property type="evidence" value="ECO:0007669"/>
    <property type="project" value="InterPro"/>
</dbReference>
<dbReference type="AlphaFoldDB" id="A0A919BN68"/>
<sequence>MSQTALFIGRDTLFTLLRTHRLLVRAKRAFHRTTHSLHRFYKHPNLIKEGITLTRPEQLWVADITYLPTSSGDSYLSLVTDAYSRKIVGFHLADNLKAKGVKQAFMNALNTRKSKDKLIHHSDRGIQYCSREYQALHDKYHVCCSMTDGYDCYQNALAERMNGILKQEYLLHKPCTLKEARKMVKESIAIYNKRRPHMALKYKTPDEIHQAF</sequence>
<dbReference type="PANTHER" id="PTHR46889:SF5">
    <property type="entry name" value="INTEGRASE PROTEIN"/>
    <property type="match status" value="1"/>
</dbReference>
<evidence type="ECO:0000313" key="3">
    <source>
        <dbReference type="Proteomes" id="UP000623842"/>
    </source>
</evidence>
<reference evidence="2" key="1">
    <citation type="journal article" date="2014" name="Int. J. Syst. Evol. Microbiol.">
        <title>Complete genome sequence of Corynebacterium casei LMG S-19264T (=DSM 44701T), isolated from a smear-ripened cheese.</title>
        <authorList>
            <consortium name="US DOE Joint Genome Institute (JGI-PGF)"/>
            <person name="Walter F."/>
            <person name="Albersmeier A."/>
            <person name="Kalinowski J."/>
            <person name="Ruckert C."/>
        </authorList>
    </citation>
    <scope>NUCLEOTIDE SEQUENCE</scope>
    <source>
        <strain evidence="2">KCTC 42731</strain>
    </source>
</reference>
<dbReference type="InterPro" id="IPR048020">
    <property type="entry name" value="Transpos_IS3"/>
</dbReference>
<dbReference type="GO" id="GO:0003676">
    <property type="term" value="F:nucleic acid binding"/>
    <property type="evidence" value="ECO:0007669"/>
    <property type="project" value="InterPro"/>
</dbReference>
<keyword evidence="3" id="KW-1185">Reference proteome</keyword>
<gene>
    <name evidence="2" type="ORF">GCM10017161_34430</name>
</gene>
<dbReference type="PANTHER" id="PTHR46889">
    <property type="entry name" value="TRANSPOSASE INSF FOR INSERTION SEQUENCE IS3B-RELATED"/>
    <property type="match status" value="1"/>
</dbReference>
<proteinExistence type="predicted"/>
<dbReference type="InterPro" id="IPR001584">
    <property type="entry name" value="Integrase_cat-core"/>
</dbReference>
<dbReference type="InterPro" id="IPR050900">
    <property type="entry name" value="Transposase_IS3/IS150/IS904"/>
</dbReference>
<evidence type="ECO:0000259" key="1">
    <source>
        <dbReference type="PROSITE" id="PS50994"/>
    </source>
</evidence>
<dbReference type="NCBIfam" id="NF033516">
    <property type="entry name" value="transpos_IS3"/>
    <property type="match status" value="1"/>
</dbReference>
<accession>A0A919BN68</accession>
<feature type="domain" description="Integrase catalytic" evidence="1">
    <location>
        <begin position="52"/>
        <end position="212"/>
    </location>
</feature>
<reference evidence="2" key="2">
    <citation type="submission" date="2020-09" db="EMBL/GenBank/DDBJ databases">
        <authorList>
            <person name="Sun Q."/>
            <person name="Kim S."/>
        </authorList>
    </citation>
    <scope>NUCLEOTIDE SEQUENCE</scope>
    <source>
        <strain evidence="2">KCTC 42731</strain>
    </source>
</reference>
<protein>
    <submittedName>
        <fullName evidence="2">Integrase</fullName>
    </submittedName>
</protein>
<name>A0A919BN68_9GAMM</name>
<dbReference type="InterPro" id="IPR012337">
    <property type="entry name" value="RNaseH-like_sf"/>
</dbReference>
<dbReference type="Proteomes" id="UP000623842">
    <property type="component" value="Unassembled WGS sequence"/>
</dbReference>